<dbReference type="RefSeq" id="WP_015180822.1">
    <property type="nucleotide sequence ID" value="NC_019738.1"/>
</dbReference>
<proteinExistence type="predicted"/>
<evidence type="ECO:0000313" key="2">
    <source>
        <dbReference type="Proteomes" id="UP000010471"/>
    </source>
</evidence>
<gene>
    <name evidence="1" type="ORF">Mic7113_0747</name>
</gene>
<keyword evidence="2" id="KW-1185">Reference proteome</keyword>
<evidence type="ECO:0000313" key="1">
    <source>
        <dbReference type="EMBL" id="AFZ16659.1"/>
    </source>
</evidence>
<dbReference type="AlphaFoldDB" id="K9WA75"/>
<dbReference type="EMBL" id="CP003630">
    <property type="protein sequence ID" value="AFZ16659.1"/>
    <property type="molecule type" value="Genomic_DNA"/>
</dbReference>
<protein>
    <submittedName>
        <fullName evidence="1">Uncharacterized protein</fullName>
    </submittedName>
</protein>
<sequence>MKMDFKDLEVFAEQDFGLTLVEIPAERTSQYQDAIPEEVLELLEEAVETYDIVEPTLPQRLRKIARKEIDFLISLYHDKIKQAPSLQNPQTSQKILQLLSCNLS</sequence>
<dbReference type="Proteomes" id="UP000010471">
    <property type="component" value="Chromosome"/>
</dbReference>
<organism evidence="1 2">
    <name type="scientific">Allocoleopsis franciscana PCC 7113</name>
    <dbReference type="NCBI Taxonomy" id="1173027"/>
    <lineage>
        <taxon>Bacteria</taxon>
        <taxon>Bacillati</taxon>
        <taxon>Cyanobacteriota</taxon>
        <taxon>Cyanophyceae</taxon>
        <taxon>Coleofasciculales</taxon>
        <taxon>Coleofasciculaceae</taxon>
        <taxon>Allocoleopsis</taxon>
        <taxon>Allocoleopsis franciscana</taxon>
    </lineage>
</organism>
<name>K9WA75_9CYAN</name>
<dbReference type="HOGENOM" id="CLU_2246946_0_0_3"/>
<dbReference type="KEGG" id="mic:Mic7113_0747"/>
<accession>K9WA75</accession>
<reference evidence="1 2" key="1">
    <citation type="submission" date="2012-06" db="EMBL/GenBank/DDBJ databases">
        <title>Finished chromosome of genome of Microcoleus sp. PCC 7113.</title>
        <authorList>
            <consortium name="US DOE Joint Genome Institute"/>
            <person name="Gugger M."/>
            <person name="Coursin T."/>
            <person name="Rippka R."/>
            <person name="Tandeau De Marsac N."/>
            <person name="Huntemann M."/>
            <person name="Wei C.-L."/>
            <person name="Han J."/>
            <person name="Detter J.C."/>
            <person name="Han C."/>
            <person name="Tapia R."/>
            <person name="Chen A."/>
            <person name="Kyrpides N."/>
            <person name="Mavromatis K."/>
            <person name="Markowitz V."/>
            <person name="Szeto E."/>
            <person name="Ivanova N."/>
            <person name="Pagani I."/>
            <person name="Pati A."/>
            <person name="Goodwin L."/>
            <person name="Nordberg H.P."/>
            <person name="Cantor M.N."/>
            <person name="Hua S.X."/>
            <person name="Woyke T."/>
            <person name="Kerfeld C.A."/>
        </authorList>
    </citation>
    <scope>NUCLEOTIDE SEQUENCE [LARGE SCALE GENOMIC DNA]</scope>
    <source>
        <strain evidence="1 2">PCC 7113</strain>
    </source>
</reference>